<keyword evidence="3" id="KW-1185">Reference proteome</keyword>
<evidence type="ECO:0000313" key="2">
    <source>
        <dbReference type="EMBL" id="OLP73435.1"/>
    </source>
</evidence>
<comment type="caution">
    <text evidence="2">The sequence shown here is derived from an EMBL/GenBank/DDBJ whole genome shotgun (WGS) entry which is preliminary data.</text>
</comment>
<organism evidence="2 3">
    <name type="scientific">Symbiodinium microadriaticum</name>
    <name type="common">Dinoflagellate</name>
    <name type="synonym">Zooxanthella microadriatica</name>
    <dbReference type="NCBI Taxonomy" id="2951"/>
    <lineage>
        <taxon>Eukaryota</taxon>
        <taxon>Sar</taxon>
        <taxon>Alveolata</taxon>
        <taxon>Dinophyceae</taxon>
        <taxon>Suessiales</taxon>
        <taxon>Symbiodiniaceae</taxon>
        <taxon>Symbiodinium</taxon>
    </lineage>
</organism>
<reference evidence="2 3" key="1">
    <citation type="submission" date="2016-02" db="EMBL/GenBank/DDBJ databases">
        <title>Genome analysis of coral dinoflagellate symbionts highlights evolutionary adaptations to a symbiotic lifestyle.</title>
        <authorList>
            <person name="Aranda M."/>
            <person name="Li Y."/>
            <person name="Liew Y.J."/>
            <person name="Baumgarten S."/>
            <person name="Simakov O."/>
            <person name="Wilson M."/>
            <person name="Piel J."/>
            <person name="Ashoor H."/>
            <person name="Bougouffa S."/>
            <person name="Bajic V.B."/>
            <person name="Ryu T."/>
            <person name="Ravasi T."/>
            <person name="Bayer T."/>
            <person name="Micklem G."/>
            <person name="Kim H."/>
            <person name="Bhak J."/>
            <person name="Lajeunesse T.C."/>
            <person name="Voolstra C.R."/>
        </authorList>
    </citation>
    <scope>NUCLEOTIDE SEQUENCE [LARGE SCALE GENOMIC DNA]</scope>
    <source>
        <strain evidence="2 3">CCMP2467</strain>
    </source>
</reference>
<dbReference type="OrthoDB" id="10303971at2759"/>
<dbReference type="AlphaFoldDB" id="A0A1Q9BRW3"/>
<protein>
    <submittedName>
        <fullName evidence="2">Uncharacterized protein</fullName>
    </submittedName>
</protein>
<dbReference type="EMBL" id="LSRX01005483">
    <property type="protein sequence ID" value="OLP73435.1"/>
    <property type="molecule type" value="Genomic_DNA"/>
</dbReference>
<gene>
    <name evidence="2" type="ORF">AK812_SmicGene47323</name>
</gene>
<feature type="region of interest" description="Disordered" evidence="1">
    <location>
        <begin position="1"/>
        <end position="105"/>
    </location>
</feature>
<evidence type="ECO:0000256" key="1">
    <source>
        <dbReference type="SAM" id="MobiDB-lite"/>
    </source>
</evidence>
<evidence type="ECO:0000313" key="3">
    <source>
        <dbReference type="Proteomes" id="UP000186817"/>
    </source>
</evidence>
<feature type="non-terminal residue" evidence="2">
    <location>
        <position position="266"/>
    </location>
</feature>
<accession>A0A1Q9BRW3</accession>
<name>A0A1Q9BRW3_SYMMI</name>
<proteinExistence type="predicted"/>
<sequence length="266" mass="28226">MAGGSAGDATEKLNEASAALTRLSRGTSEPAPRQVRPAENKEDEWEEVRSRRRRKPGGSRDDKPGPSAPPARTVVVERPTVPKGKGKGEQINQAGGKGKGRGPGATRAAGKLLSFDDLAGYEGAGESLIVQTKTAAEAQVAAGMIKGAALKSSFLVLYPSDKGDQRVPFWKGSEVTMRPVVWDTWSHGVTPLPTLKGSKAVRTLKTEATVVVRVLVVQEITAKAEWQAARQGFRSYVMGKLAVADAWGAAEEERMGNTIVGLARAK</sequence>
<dbReference type="Proteomes" id="UP000186817">
    <property type="component" value="Unassembled WGS sequence"/>
</dbReference>